<dbReference type="EMBL" id="CAADRA010007388">
    <property type="protein sequence ID" value="VFU00790.1"/>
    <property type="molecule type" value="Genomic_DNA"/>
</dbReference>
<feature type="domain" description="DDE-1" evidence="1">
    <location>
        <begin position="2"/>
        <end position="144"/>
    </location>
</feature>
<reference evidence="2" key="2">
    <citation type="submission" date="2019-06" db="EMBL/GenBank/DDBJ databases">
        <title>Genomics analysis of Aphanomyces spp. identifies a new class of oomycete effector associated with host adaptation.</title>
        <authorList>
            <person name="Gaulin E."/>
        </authorList>
    </citation>
    <scope>NUCLEOTIDE SEQUENCE</scope>
    <source>
        <strain evidence="2">CBS 578.67</strain>
    </source>
</reference>
<keyword evidence="8" id="KW-1185">Reference proteome</keyword>
<proteinExistence type="predicted"/>
<dbReference type="EMBL" id="VJMH01007362">
    <property type="protein sequence ID" value="KAF0683832.1"/>
    <property type="molecule type" value="Genomic_DNA"/>
</dbReference>
<dbReference type="EMBL" id="VJMH01000606">
    <property type="protein sequence ID" value="KAF0715303.1"/>
    <property type="molecule type" value="Genomic_DNA"/>
</dbReference>
<evidence type="ECO:0000313" key="8">
    <source>
        <dbReference type="Proteomes" id="UP000332933"/>
    </source>
</evidence>
<dbReference type="Pfam" id="PF03184">
    <property type="entry name" value="DDE_1"/>
    <property type="match status" value="1"/>
</dbReference>
<name>A0A485LRF6_9STRA</name>
<sequence>MSAMLGARAYGEKFSILFILRGQPGDLIEHSELESFPMGHLYAVLESTWMDERVWTYYLESLLKLKVREPSVLLVDNFDSHISAQGQKTAEQVGRLVSAIPPNATSIVKLLDVGVMVPFKRHLRDLWLQEDLIEGEDGDEEHDRSSCLRLQDRSELQCLLERSKRGRASPR</sequence>
<dbReference type="Proteomes" id="UP000332933">
    <property type="component" value="Unassembled WGS sequence"/>
</dbReference>
<evidence type="ECO:0000259" key="1">
    <source>
        <dbReference type="Pfam" id="PF03184"/>
    </source>
</evidence>
<dbReference type="OrthoDB" id="127176at2759"/>
<evidence type="ECO:0000313" key="2">
    <source>
        <dbReference type="EMBL" id="KAF0683832.1"/>
    </source>
</evidence>
<gene>
    <name evidence="7" type="primary">Aste57867_24148</name>
    <name evidence="5" type="synonym">Aste57867_3447</name>
    <name evidence="6" type="synonym">Aste57867_3471</name>
    <name evidence="3" type="ORF">As57867_003437</name>
    <name evidence="4" type="ORF">As57867_003461</name>
    <name evidence="2" type="ORF">As57867_024074</name>
    <name evidence="7" type="ORF">ASTE57867_24148</name>
    <name evidence="5" type="ORF">ASTE57867_3447</name>
    <name evidence="6" type="ORF">ASTE57867_3471</name>
</gene>
<protein>
    <submittedName>
        <fullName evidence="7">Aste57867_24148 protein</fullName>
    </submittedName>
    <submittedName>
        <fullName evidence="5">Aste57867_3447 protein</fullName>
    </submittedName>
    <submittedName>
        <fullName evidence="6">Aste57867_3471 protein</fullName>
    </submittedName>
</protein>
<evidence type="ECO:0000313" key="5">
    <source>
        <dbReference type="EMBL" id="VFT80613.1"/>
    </source>
</evidence>
<organism evidence="7 8">
    <name type="scientific">Aphanomyces stellatus</name>
    <dbReference type="NCBI Taxonomy" id="120398"/>
    <lineage>
        <taxon>Eukaryota</taxon>
        <taxon>Sar</taxon>
        <taxon>Stramenopiles</taxon>
        <taxon>Oomycota</taxon>
        <taxon>Saprolegniomycetes</taxon>
        <taxon>Saprolegniales</taxon>
        <taxon>Verrucalvaceae</taxon>
        <taxon>Aphanomyces</taxon>
    </lineage>
</organism>
<dbReference type="InterPro" id="IPR004875">
    <property type="entry name" value="DDE_SF_endonuclease_dom"/>
</dbReference>
<evidence type="ECO:0000313" key="6">
    <source>
        <dbReference type="EMBL" id="VFT80637.1"/>
    </source>
</evidence>
<evidence type="ECO:0000313" key="4">
    <source>
        <dbReference type="EMBL" id="KAF0715303.1"/>
    </source>
</evidence>
<dbReference type="EMBL" id="VJMH01000606">
    <property type="protein sequence ID" value="KAF0715279.1"/>
    <property type="molecule type" value="Genomic_DNA"/>
</dbReference>
<dbReference type="AlphaFoldDB" id="A0A485LRF6"/>
<dbReference type="GO" id="GO:0003676">
    <property type="term" value="F:nucleic acid binding"/>
    <property type="evidence" value="ECO:0007669"/>
    <property type="project" value="InterPro"/>
</dbReference>
<evidence type="ECO:0000313" key="7">
    <source>
        <dbReference type="EMBL" id="VFU00790.1"/>
    </source>
</evidence>
<reference evidence="7 8" key="1">
    <citation type="submission" date="2019-03" db="EMBL/GenBank/DDBJ databases">
        <authorList>
            <person name="Gaulin E."/>
            <person name="Dumas B."/>
        </authorList>
    </citation>
    <scope>NUCLEOTIDE SEQUENCE [LARGE SCALE GENOMIC DNA]</scope>
    <source>
        <strain evidence="7">CBS 568.67</strain>
    </source>
</reference>
<evidence type="ECO:0000313" key="3">
    <source>
        <dbReference type="EMBL" id="KAF0715279.1"/>
    </source>
</evidence>
<dbReference type="EMBL" id="CAADRA010000606">
    <property type="protein sequence ID" value="VFT80613.1"/>
    <property type="molecule type" value="Genomic_DNA"/>
</dbReference>
<accession>A0A485LRF6</accession>
<dbReference type="EMBL" id="CAADRA010000606">
    <property type="protein sequence ID" value="VFT80637.1"/>
    <property type="molecule type" value="Genomic_DNA"/>
</dbReference>